<sequence>MRTAAFSTFGRHPSPWFYMEWEEFHDPRGWRFQQTPAWKMNEQVLPWIEANAQDDFFLYVQYWDPHAIYDAPQALVNAMSEHDLPSFPDEEAIARHQNDRFWHSASMMGIHSYGEYAAMVNEYDAEIRYADFHVGQILNLLERKGILDETMIIIAADHGEGLGEHGVYVEHWSIVDTVNHIPLIVKFPRGVGAGRTCQALVYQFDIAATICEAFQIAKPIEWDSESLWPYTDEKNVMGRSHLVIGHGLYTAQRGVVTDRWKFIRTLHSGEWNYPDQQLFNRESDVYEQTNVFAKHQDIVKSLNGYLVDWEYQNRVTLGYDPLVATAHQGPPGLHLYGKETMEDFYVRGIPQRVTYSERKPDIPVLE</sequence>
<name>A0A101XQ44_9BACL</name>
<dbReference type="EMBL" id="LPVJ01000052">
    <property type="protein sequence ID" value="KUO95396.1"/>
    <property type="molecule type" value="Genomic_DNA"/>
</dbReference>
<dbReference type="Pfam" id="PF00884">
    <property type="entry name" value="Sulfatase"/>
    <property type="match status" value="1"/>
</dbReference>
<keyword evidence="3" id="KW-1185">Reference proteome</keyword>
<accession>A0A101XQ44</accession>
<dbReference type="SUPFAM" id="SSF53649">
    <property type="entry name" value="Alkaline phosphatase-like"/>
    <property type="match status" value="1"/>
</dbReference>
<evidence type="ECO:0000313" key="3">
    <source>
        <dbReference type="Proteomes" id="UP000053557"/>
    </source>
</evidence>
<dbReference type="InterPro" id="IPR052701">
    <property type="entry name" value="GAG_Ulvan_Degrading_Sulfatases"/>
</dbReference>
<dbReference type="InterPro" id="IPR000917">
    <property type="entry name" value="Sulfatase_N"/>
</dbReference>
<gene>
    <name evidence="2" type="ORF">ATW55_11125</name>
</gene>
<evidence type="ECO:0000259" key="1">
    <source>
        <dbReference type="Pfam" id="PF00884"/>
    </source>
</evidence>
<dbReference type="Gene3D" id="3.40.720.10">
    <property type="entry name" value="Alkaline Phosphatase, subunit A"/>
    <property type="match status" value="1"/>
</dbReference>
<organism evidence="2 3">
    <name type="scientific">Ferroacidibacillus organovorans</name>
    <dbReference type="NCBI Taxonomy" id="1765683"/>
    <lineage>
        <taxon>Bacteria</taxon>
        <taxon>Bacillati</taxon>
        <taxon>Bacillota</taxon>
        <taxon>Bacilli</taxon>
        <taxon>Bacillales</taxon>
        <taxon>Alicyclobacillaceae</taxon>
        <taxon>Ferroacidibacillus</taxon>
    </lineage>
</organism>
<dbReference type="InterPro" id="IPR017850">
    <property type="entry name" value="Alkaline_phosphatase_core_sf"/>
</dbReference>
<comment type="caution">
    <text evidence="2">The sequence shown here is derived from an EMBL/GenBank/DDBJ whole genome shotgun (WGS) entry which is preliminary data.</text>
</comment>
<reference evidence="2 3" key="1">
    <citation type="submission" date="2015-12" db="EMBL/GenBank/DDBJ databases">
        <title>Draft genome sequence of Acidibacillus ferrooxidans ITV001, isolated from a chalcopyrite acid mine drainage site in Brazil.</title>
        <authorList>
            <person name="Dall'Agnol H."/>
            <person name="Nancucheo I."/>
            <person name="Johnson B."/>
            <person name="Oliveira R."/>
            <person name="Leite L."/>
            <person name="Pylro V."/>
            <person name="Nunes G.L."/>
            <person name="Tzotzos G."/>
            <person name="Fernandes G.R."/>
            <person name="Dutra J."/>
            <person name="Orellana S.C."/>
            <person name="Oliveira G."/>
        </authorList>
    </citation>
    <scope>NUCLEOTIDE SEQUENCE [LARGE SCALE GENOMIC DNA]</scope>
    <source>
        <strain evidence="3">ITV01</strain>
    </source>
</reference>
<feature type="domain" description="Sulfatase N-terminal" evidence="1">
    <location>
        <begin position="42"/>
        <end position="215"/>
    </location>
</feature>
<dbReference type="PANTHER" id="PTHR43751:SF3">
    <property type="entry name" value="SULFATASE N-TERMINAL DOMAIN-CONTAINING PROTEIN"/>
    <property type="match status" value="1"/>
</dbReference>
<dbReference type="AlphaFoldDB" id="A0A101XQ44"/>
<proteinExistence type="predicted"/>
<protein>
    <recommendedName>
        <fullName evidence="1">Sulfatase N-terminal domain-containing protein</fullName>
    </recommendedName>
</protein>
<dbReference type="Proteomes" id="UP000053557">
    <property type="component" value="Unassembled WGS sequence"/>
</dbReference>
<evidence type="ECO:0000313" key="2">
    <source>
        <dbReference type="EMBL" id="KUO95396.1"/>
    </source>
</evidence>
<dbReference type="PANTHER" id="PTHR43751">
    <property type="entry name" value="SULFATASE"/>
    <property type="match status" value="1"/>
</dbReference>